<sequence>MVVYRITNAKYKEAILSGVGAELYGGRWNMTGTRAVYCSQHVSLALLEYYIHAENIALLPKEILVAEIVIPDNLNIHKLQVLPKQWNTYPYSPNSARVFTEMVVHDAILGLQVPSAIVGLESNIILNPLHKDFGKVSVKAFHNLPIDPRPREK</sequence>
<keyword evidence="2" id="KW-0540">Nuclease</keyword>
<dbReference type="Pfam" id="PF08808">
    <property type="entry name" value="RES"/>
    <property type="match status" value="1"/>
</dbReference>
<organism evidence="2 3">
    <name type="scientific">Sediminicola luteus</name>
    <dbReference type="NCBI Taxonomy" id="319238"/>
    <lineage>
        <taxon>Bacteria</taxon>
        <taxon>Pseudomonadati</taxon>
        <taxon>Bacteroidota</taxon>
        <taxon>Flavobacteriia</taxon>
        <taxon>Flavobacteriales</taxon>
        <taxon>Flavobacteriaceae</taxon>
        <taxon>Sediminicola</taxon>
    </lineage>
</organism>
<feature type="domain" description="RES" evidence="1">
    <location>
        <begin position="15"/>
        <end position="140"/>
    </location>
</feature>
<dbReference type="Proteomes" id="UP000219559">
    <property type="component" value="Unassembled WGS sequence"/>
</dbReference>
<dbReference type="RefSeq" id="WP_097439954.1">
    <property type="nucleotide sequence ID" value="NZ_KZ300476.1"/>
</dbReference>
<dbReference type="SMART" id="SM00953">
    <property type="entry name" value="RES"/>
    <property type="match status" value="1"/>
</dbReference>
<evidence type="ECO:0000313" key="3">
    <source>
        <dbReference type="Proteomes" id="UP000219559"/>
    </source>
</evidence>
<comment type="caution">
    <text evidence="2">The sequence shown here is derived from an EMBL/GenBank/DDBJ whole genome shotgun (WGS) entry which is preliminary data.</text>
</comment>
<dbReference type="OrthoDB" id="9789501at2"/>
<gene>
    <name evidence="2" type="ORF">B7P33_05735</name>
</gene>
<protein>
    <submittedName>
        <fullName evidence="2">Restriction endonuclease subunit R</fullName>
    </submittedName>
</protein>
<dbReference type="InterPro" id="IPR014914">
    <property type="entry name" value="RES_dom"/>
</dbReference>
<dbReference type="EMBL" id="NBWU01000002">
    <property type="protein sequence ID" value="PCE64673.1"/>
    <property type="molecule type" value="Genomic_DNA"/>
</dbReference>
<keyword evidence="2" id="KW-0378">Hydrolase</keyword>
<dbReference type="AlphaFoldDB" id="A0A2A4G8B5"/>
<dbReference type="GO" id="GO:0004519">
    <property type="term" value="F:endonuclease activity"/>
    <property type="evidence" value="ECO:0007669"/>
    <property type="project" value="UniProtKB-KW"/>
</dbReference>
<evidence type="ECO:0000259" key="1">
    <source>
        <dbReference type="SMART" id="SM00953"/>
    </source>
</evidence>
<name>A0A2A4G8B5_9FLAO</name>
<keyword evidence="3" id="KW-1185">Reference proteome</keyword>
<proteinExistence type="predicted"/>
<accession>A0A2A4G8B5</accession>
<keyword evidence="2" id="KW-0255">Endonuclease</keyword>
<reference evidence="2 3" key="1">
    <citation type="submission" date="2017-04" db="EMBL/GenBank/DDBJ databases">
        <title>A new member of the family Flavobacteriaceae isolated from ascidians.</title>
        <authorList>
            <person name="Chen L."/>
        </authorList>
    </citation>
    <scope>NUCLEOTIDE SEQUENCE [LARGE SCALE GENOMIC DNA]</scope>
    <source>
        <strain evidence="2 3">HQA918</strain>
    </source>
</reference>
<evidence type="ECO:0000313" key="2">
    <source>
        <dbReference type="EMBL" id="PCE64673.1"/>
    </source>
</evidence>